<dbReference type="PANTHER" id="PTHR48100:SF1">
    <property type="entry name" value="HISTIDINE PHOSPHATASE FAMILY PROTEIN-RELATED"/>
    <property type="match status" value="1"/>
</dbReference>
<dbReference type="SMART" id="SM00855">
    <property type="entry name" value="PGAM"/>
    <property type="match status" value="1"/>
</dbReference>
<dbReference type="GO" id="GO:0016791">
    <property type="term" value="F:phosphatase activity"/>
    <property type="evidence" value="ECO:0007669"/>
    <property type="project" value="TreeGrafter"/>
</dbReference>
<dbReference type="Gene3D" id="3.40.50.1240">
    <property type="entry name" value="Phosphoglycerate mutase-like"/>
    <property type="match status" value="1"/>
</dbReference>
<proteinExistence type="predicted"/>
<evidence type="ECO:0000256" key="1">
    <source>
        <dbReference type="ARBA" id="ARBA00023152"/>
    </source>
</evidence>
<dbReference type="InterPro" id="IPR013078">
    <property type="entry name" value="His_Pase_superF_clade-1"/>
</dbReference>
<dbReference type="InterPro" id="IPR001345">
    <property type="entry name" value="PG/BPGM_mutase_AS"/>
</dbReference>
<evidence type="ECO:0000256" key="2">
    <source>
        <dbReference type="ARBA" id="ARBA00023235"/>
    </source>
</evidence>
<gene>
    <name evidence="3" type="ORF">JD77_06378</name>
</gene>
<dbReference type="PROSITE" id="PS00175">
    <property type="entry name" value="PG_MUTASE"/>
    <property type="match status" value="1"/>
</dbReference>
<keyword evidence="2" id="KW-0413">Isomerase</keyword>
<dbReference type="InterPro" id="IPR050275">
    <property type="entry name" value="PGM_Phosphatase"/>
</dbReference>
<evidence type="ECO:0000313" key="4">
    <source>
        <dbReference type="Proteomes" id="UP000319825"/>
    </source>
</evidence>
<dbReference type="CDD" id="cd07067">
    <property type="entry name" value="HP_PGM_like"/>
    <property type="match status" value="1"/>
</dbReference>
<dbReference type="GO" id="GO:0005737">
    <property type="term" value="C:cytoplasm"/>
    <property type="evidence" value="ECO:0007669"/>
    <property type="project" value="TreeGrafter"/>
</dbReference>
<dbReference type="InterPro" id="IPR029033">
    <property type="entry name" value="His_PPase_superfam"/>
</dbReference>
<evidence type="ECO:0000313" key="3">
    <source>
        <dbReference type="EMBL" id="TWH62327.1"/>
    </source>
</evidence>
<reference evidence="3 4" key="1">
    <citation type="submission" date="2019-07" db="EMBL/GenBank/DDBJ databases">
        <title>R&amp;d 2014.</title>
        <authorList>
            <person name="Klenk H.-P."/>
        </authorList>
    </citation>
    <scope>NUCLEOTIDE SEQUENCE [LARGE SCALE GENOMIC DNA]</scope>
    <source>
        <strain evidence="3 4">DSM 43868</strain>
    </source>
</reference>
<accession>A0A562HU89</accession>
<dbReference type="Proteomes" id="UP000319825">
    <property type="component" value="Unassembled WGS sequence"/>
</dbReference>
<dbReference type="Pfam" id="PF00300">
    <property type="entry name" value="His_Phos_1"/>
    <property type="match status" value="1"/>
</dbReference>
<dbReference type="OrthoDB" id="5449373at2"/>
<keyword evidence="1" id="KW-0324">Glycolysis</keyword>
<dbReference type="SUPFAM" id="SSF53254">
    <property type="entry name" value="Phosphoglycerate mutase-like"/>
    <property type="match status" value="1"/>
</dbReference>
<sequence length="241" mass="25986">MDTVAQLTIVRHGQSTANVAFADAQARGLADHGLTGRDAGIELSPLGWQQATHLGRWLADQPADQLPEVVVCSPYLRARQTWTRAVDTAAALGVPFPQARVDDRLCDRLMGDLELLTPLMIASRFPAEAARLAADGLYAYRPPGGETFDDVAARIRAVLADLNTRYPGQRVLVVAHDAVVVAVRHLLDGLPFTDLDAILAVTPVANTSLTRYVHANGRLGLVEFAVTPHLTGEDQHAHLGR</sequence>
<organism evidence="3 4">
    <name type="scientific">Micromonospora olivasterospora</name>
    <dbReference type="NCBI Taxonomy" id="1880"/>
    <lineage>
        <taxon>Bacteria</taxon>
        <taxon>Bacillati</taxon>
        <taxon>Actinomycetota</taxon>
        <taxon>Actinomycetes</taxon>
        <taxon>Micromonosporales</taxon>
        <taxon>Micromonosporaceae</taxon>
        <taxon>Micromonospora</taxon>
    </lineage>
</organism>
<dbReference type="AlphaFoldDB" id="A0A562HU89"/>
<protein>
    <submittedName>
        <fullName evidence="3">Prepilin-type processing-associated H-X9-DG protein</fullName>
    </submittedName>
</protein>
<dbReference type="EMBL" id="VLKE01000002">
    <property type="protein sequence ID" value="TWH62327.1"/>
    <property type="molecule type" value="Genomic_DNA"/>
</dbReference>
<dbReference type="PANTHER" id="PTHR48100">
    <property type="entry name" value="BROAD-SPECIFICITY PHOSPHATASE YOR283W-RELATED"/>
    <property type="match status" value="1"/>
</dbReference>
<name>A0A562HU89_MICOL</name>
<keyword evidence="4" id="KW-1185">Reference proteome</keyword>
<comment type="caution">
    <text evidence="3">The sequence shown here is derived from an EMBL/GenBank/DDBJ whole genome shotgun (WGS) entry which is preliminary data.</text>
</comment>
<dbReference type="RefSeq" id="WP_145777925.1">
    <property type="nucleotide sequence ID" value="NZ_BAAATQ010000061.1"/>
</dbReference>